<gene>
    <name evidence="2" type="ORF">X975_19382</name>
</gene>
<dbReference type="AlphaFoldDB" id="A0A087TWG5"/>
<dbReference type="Proteomes" id="UP000054359">
    <property type="component" value="Unassembled WGS sequence"/>
</dbReference>
<reference evidence="2 3" key="1">
    <citation type="submission" date="2013-11" db="EMBL/GenBank/DDBJ databases">
        <title>Genome sequencing of Stegodyphus mimosarum.</title>
        <authorList>
            <person name="Bechsgaard J."/>
        </authorList>
    </citation>
    <scope>NUCLEOTIDE SEQUENCE [LARGE SCALE GENOMIC DNA]</scope>
</reference>
<proteinExistence type="predicted"/>
<feature type="non-terminal residue" evidence="2">
    <location>
        <position position="70"/>
    </location>
</feature>
<evidence type="ECO:0000313" key="3">
    <source>
        <dbReference type="Proteomes" id="UP000054359"/>
    </source>
</evidence>
<evidence type="ECO:0000256" key="1">
    <source>
        <dbReference type="SAM" id="MobiDB-lite"/>
    </source>
</evidence>
<name>A0A087TWG5_STEMI</name>
<protein>
    <submittedName>
        <fullName evidence="2">Uncharacterized protein</fullName>
    </submittedName>
</protein>
<accession>A0A087TWG5</accession>
<feature type="compositionally biased region" description="Polar residues" evidence="1">
    <location>
        <begin position="13"/>
        <end position="23"/>
    </location>
</feature>
<dbReference type="EMBL" id="KK117073">
    <property type="protein sequence ID" value="KFM69454.1"/>
    <property type="molecule type" value="Genomic_DNA"/>
</dbReference>
<keyword evidence="3" id="KW-1185">Reference proteome</keyword>
<dbReference type="STRING" id="407821.A0A087TWG5"/>
<dbReference type="OrthoDB" id="10264062at2759"/>
<organism evidence="2 3">
    <name type="scientific">Stegodyphus mimosarum</name>
    <name type="common">African social velvet spider</name>
    <dbReference type="NCBI Taxonomy" id="407821"/>
    <lineage>
        <taxon>Eukaryota</taxon>
        <taxon>Metazoa</taxon>
        <taxon>Ecdysozoa</taxon>
        <taxon>Arthropoda</taxon>
        <taxon>Chelicerata</taxon>
        <taxon>Arachnida</taxon>
        <taxon>Araneae</taxon>
        <taxon>Araneomorphae</taxon>
        <taxon>Entelegynae</taxon>
        <taxon>Eresoidea</taxon>
        <taxon>Eresidae</taxon>
        <taxon>Stegodyphus</taxon>
    </lineage>
</organism>
<sequence length="70" mass="7941">MVAEIENIDPNKRSASSSDSTNKIRLKPEKRQASSPSLNPAQLNPRFLWIRLALFEKKLAKIVDHLVQNS</sequence>
<evidence type="ECO:0000313" key="2">
    <source>
        <dbReference type="EMBL" id="KFM69454.1"/>
    </source>
</evidence>
<feature type="region of interest" description="Disordered" evidence="1">
    <location>
        <begin position="1"/>
        <end position="39"/>
    </location>
</feature>